<protein>
    <recommendedName>
        <fullName evidence="8">Probable membrane transporter protein</fullName>
    </recommendedName>
</protein>
<keyword evidence="4 8" id="KW-1003">Cell membrane</keyword>
<comment type="subcellular location">
    <subcellularLocation>
        <location evidence="1 8">Cell membrane</location>
        <topology evidence="1 8">Multi-pass membrane protein</topology>
    </subcellularLocation>
</comment>
<dbReference type="PANTHER" id="PTHR30269">
    <property type="entry name" value="TRANSMEMBRANE PROTEIN YFCA"/>
    <property type="match status" value="1"/>
</dbReference>
<dbReference type="InterPro" id="IPR052017">
    <property type="entry name" value="TSUP"/>
</dbReference>
<dbReference type="Pfam" id="PF01925">
    <property type="entry name" value="TauE"/>
    <property type="match status" value="1"/>
</dbReference>
<organism evidence="10 11">
    <name type="scientific">Sphingomonas colocasiae</name>
    <dbReference type="NCBI Taxonomy" id="1848973"/>
    <lineage>
        <taxon>Bacteria</taxon>
        <taxon>Pseudomonadati</taxon>
        <taxon>Pseudomonadota</taxon>
        <taxon>Alphaproteobacteria</taxon>
        <taxon>Sphingomonadales</taxon>
        <taxon>Sphingomonadaceae</taxon>
        <taxon>Sphingomonas</taxon>
    </lineage>
</organism>
<evidence type="ECO:0000256" key="7">
    <source>
        <dbReference type="ARBA" id="ARBA00023136"/>
    </source>
</evidence>
<evidence type="ECO:0000256" key="4">
    <source>
        <dbReference type="ARBA" id="ARBA00022475"/>
    </source>
</evidence>
<feature type="transmembrane region" description="Helical" evidence="8">
    <location>
        <begin position="104"/>
        <end position="125"/>
    </location>
</feature>
<evidence type="ECO:0000313" key="10">
    <source>
        <dbReference type="EMBL" id="MBY8824815.1"/>
    </source>
</evidence>
<evidence type="ECO:0000256" key="1">
    <source>
        <dbReference type="ARBA" id="ARBA00004651"/>
    </source>
</evidence>
<dbReference type="EMBL" id="JAINVV010000010">
    <property type="protein sequence ID" value="MBY8824815.1"/>
    <property type="molecule type" value="Genomic_DNA"/>
</dbReference>
<name>A0ABS7PTZ3_9SPHN</name>
<dbReference type="Proteomes" id="UP000706039">
    <property type="component" value="Unassembled WGS sequence"/>
</dbReference>
<evidence type="ECO:0000256" key="8">
    <source>
        <dbReference type="RuleBase" id="RU363041"/>
    </source>
</evidence>
<evidence type="ECO:0000256" key="2">
    <source>
        <dbReference type="ARBA" id="ARBA00009142"/>
    </source>
</evidence>
<keyword evidence="3" id="KW-0813">Transport</keyword>
<feature type="region of interest" description="Disordered" evidence="9">
    <location>
        <begin position="1"/>
        <end position="26"/>
    </location>
</feature>
<accession>A0ABS7PTZ3</accession>
<sequence>MPPAASSRPPPRRRAAPNWTGWQRKSRRRLADPAAGAVLALAAGLAGGAMNALAGGGTFATMPTLIALGLPSPIANATSNVALQPGAITSAWAYRDGLAPLGGIQVRTLVAITFFGGLVGSLLLVATPTRTFDIVIPWLLLLATLVMAFGKRASNALHSRVTIGPGTMVAVQLALGIYGGYFGGGVGLMMMAAWGLLAGAEPHHLAAPRTLMLAVANAAATIIFIGATMVAWQFAVPMLIGSIAGGYLGARVGRILAPHVIRVVTLLVTATMTVIFFLRAYS</sequence>
<dbReference type="PANTHER" id="PTHR30269:SF0">
    <property type="entry name" value="MEMBRANE TRANSPORTER PROTEIN YFCA-RELATED"/>
    <property type="match status" value="1"/>
</dbReference>
<evidence type="ECO:0000256" key="3">
    <source>
        <dbReference type="ARBA" id="ARBA00022448"/>
    </source>
</evidence>
<evidence type="ECO:0000256" key="6">
    <source>
        <dbReference type="ARBA" id="ARBA00022989"/>
    </source>
</evidence>
<keyword evidence="5 8" id="KW-0812">Transmembrane</keyword>
<proteinExistence type="inferred from homology"/>
<feature type="transmembrane region" description="Helical" evidence="8">
    <location>
        <begin position="255"/>
        <end position="278"/>
    </location>
</feature>
<evidence type="ECO:0000256" key="9">
    <source>
        <dbReference type="SAM" id="MobiDB-lite"/>
    </source>
</evidence>
<feature type="transmembrane region" description="Helical" evidence="8">
    <location>
        <begin position="170"/>
        <end position="199"/>
    </location>
</feature>
<keyword evidence="11" id="KW-1185">Reference proteome</keyword>
<gene>
    <name evidence="10" type="ORF">K7G82_21095</name>
</gene>
<dbReference type="InterPro" id="IPR002781">
    <property type="entry name" value="TM_pro_TauE-like"/>
</dbReference>
<keyword evidence="7 8" id="KW-0472">Membrane</keyword>
<feature type="transmembrane region" description="Helical" evidence="8">
    <location>
        <begin position="211"/>
        <end position="235"/>
    </location>
</feature>
<comment type="caution">
    <text evidence="10">The sequence shown here is derived from an EMBL/GenBank/DDBJ whole genome shotgun (WGS) entry which is preliminary data.</text>
</comment>
<keyword evidence="6 8" id="KW-1133">Transmembrane helix</keyword>
<evidence type="ECO:0000256" key="5">
    <source>
        <dbReference type="ARBA" id="ARBA00022692"/>
    </source>
</evidence>
<feature type="transmembrane region" description="Helical" evidence="8">
    <location>
        <begin position="132"/>
        <end position="150"/>
    </location>
</feature>
<evidence type="ECO:0000313" key="11">
    <source>
        <dbReference type="Proteomes" id="UP000706039"/>
    </source>
</evidence>
<reference evidence="10 11" key="1">
    <citation type="submission" date="2021-08" db="EMBL/GenBank/DDBJ databases">
        <authorList>
            <person name="Tuo L."/>
        </authorList>
    </citation>
    <scope>NUCLEOTIDE SEQUENCE [LARGE SCALE GENOMIC DNA]</scope>
    <source>
        <strain evidence="10 11">JCM 31229</strain>
    </source>
</reference>
<comment type="similarity">
    <text evidence="2 8">Belongs to the 4-toluene sulfonate uptake permease (TSUP) (TC 2.A.102) family.</text>
</comment>